<dbReference type="EMBL" id="VSRR010002414">
    <property type="protein sequence ID" value="MPC31330.1"/>
    <property type="molecule type" value="Genomic_DNA"/>
</dbReference>
<keyword evidence="2" id="KW-1185">Reference proteome</keyword>
<dbReference type="Proteomes" id="UP000324222">
    <property type="component" value="Unassembled WGS sequence"/>
</dbReference>
<proteinExistence type="predicted"/>
<dbReference type="AlphaFoldDB" id="A0A5B7EAT0"/>
<sequence length="86" mass="10084">MKWECQLVFRSKLTMHTAYDRRDNTEPASVTALAISKCSRFESEISRLRILKPVRVCQKCYTTLRYDKLARKKQHHAANKNTANIL</sequence>
<gene>
    <name evidence="1" type="primary">Wdfy3_0</name>
    <name evidence="1" type="ORF">E2C01_024615</name>
</gene>
<organism evidence="1 2">
    <name type="scientific">Portunus trituberculatus</name>
    <name type="common">Swimming crab</name>
    <name type="synonym">Neptunus trituberculatus</name>
    <dbReference type="NCBI Taxonomy" id="210409"/>
    <lineage>
        <taxon>Eukaryota</taxon>
        <taxon>Metazoa</taxon>
        <taxon>Ecdysozoa</taxon>
        <taxon>Arthropoda</taxon>
        <taxon>Crustacea</taxon>
        <taxon>Multicrustacea</taxon>
        <taxon>Malacostraca</taxon>
        <taxon>Eumalacostraca</taxon>
        <taxon>Eucarida</taxon>
        <taxon>Decapoda</taxon>
        <taxon>Pleocyemata</taxon>
        <taxon>Brachyura</taxon>
        <taxon>Eubrachyura</taxon>
        <taxon>Portunoidea</taxon>
        <taxon>Portunidae</taxon>
        <taxon>Portuninae</taxon>
        <taxon>Portunus</taxon>
    </lineage>
</organism>
<evidence type="ECO:0000313" key="1">
    <source>
        <dbReference type="EMBL" id="MPC31330.1"/>
    </source>
</evidence>
<reference evidence="1 2" key="1">
    <citation type="submission" date="2019-05" db="EMBL/GenBank/DDBJ databases">
        <title>Another draft genome of Portunus trituberculatus and its Hox gene families provides insights of decapod evolution.</title>
        <authorList>
            <person name="Jeong J.-H."/>
            <person name="Song I."/>
            <person name="Kim S."/>
            <person name="Choi T."/>
            <person name="Kim D."/>
            <person name="Ryu S."/>
            <person name="Kim W."/>
        </authorList>
    </citation>
    <scope>NUCLEOTIDE SEQUENCE [LARGE SCALE GENOMIC DNA]</scope>
    <source>
        <tissue evidence="1">Muscle</tissue>
    </source>
</reference>
<dbReference type="OrthoDB" id="10018316at2759"/>
<protein>
    <submittedName>
        <fullName evidence="1">WD repeat and FYVE domain-containing protein 3</fullName>
    </submittedName>
</protein>
<name>A0A5B7EAT0_PORTR</name>
<evidence type="ECO:0000313" key="2">
    <source>
        <dbReference type="Proteomes" id="UP000324222"/>
    </source>
</evidence>
<comment type="caution">
    <text evidence="1">The sequence shown here is derived from an EMBL/GenBank/DDBJ whole genome shotgun (WGS) entry which is preliminary data.</text>
</comment>
<accession>A0A5B7EAT0</accession>